<accession>A0A1M7YWP8</accession>
<feature type="transmembrane region" description="Helical" evidence="1">
    <location>
        <begin position="37"/>
        <end position="55"/>
    </location>
</feature>
<keyword evidence="3" id="KW-1185">Reference proteome</keyword>
<dbReference type="EMBL" id="FRFG01000031">
    <property type="protein sequence ID" value="SHO57054.1"/>
    <property type="molecule type" value="Genomic_DNA"/>
</dbReference>
<organism evidence="2 3">
    <name type="scientific">Vibrio quintilis</name>
    <dbReference type="NCBI Taxonomy" id="1117707"/>
    <lineage>
        <taxon>Bacteria</taxon>
        <taxon>Pseudomonadati</taxon>
        <taxon>Pseudomonadota</taxon>
        <taxon>Gammaproteobacteria</taxon>
        <taxon>Vibrionales</taxon>
        <taxon>Vibrionaceae</taxon>
        <taxon>Vibrio</taxon>
    </lineage>
</organism>
<protein>
    <submittedName>
        <fullName evidence="2">Uncharacterized protein</fullName>
    </submittedName>
</protein>
<feature type="transmembrane region" description="Helical" evidence="1">
    <location>
        <begin position="130"/>
        <end position="149"/>
    </location>
</feature>
<evidence type="ECO:0000313" key="3">
    <source>
        <dbReference type="Proteomes" id="UP000184600"/>
    </source>
</evidence>
<sequence length="150" mass="17286">MEAESDKFNSVLGELVHYYEVRMVALSEYSDRVWNRFNWFMTVEVAAFGFFFSQAGKIASQSLLQNGIPLVGIIVALLWGLLGAEDYVSMRKHGKITTDVEQKVKEQFERIGLTFDVEVRKSFVNFRQTWLLFLFPCLVAISWVVVFVVT</sequence>
<gene>
    <name evidence="2" type="ORF">VQ7734_02823</name>
</gene>
<keyword evidence="1" id="KW-0812">Transmembrane</keyword>
<evidence type="ECO:0000313" key="2">
    <source>
        <dbReference type="EMBL" id="SHO57054.1"/>
    </source>
</evidence>
<dbReference type="InterPro" id="IPR056918">
    <property type="entry name" value="8xMP"/>
</dbReference>
<name>A0A1M7YWP8_9VIBR</name>
<keyword evidence="1" id="KW-1133">Transmembrane helix</keyword>
<dbReference type="AlphaFoldDB" id="A0A1M7YWP8"/>
<reference evidence="3" key="1">
    <citation type="submission" date="2016-12" db="EMBL/GenBank/DDBJ databases">
        <authorList>
            <person name="Rodrigo-Torres L."/>
            <person name="Arahal R.D."/>
            <person name="Lucena T."/>
        </authorList>
    </citation>
    <scope>NUCLEOTIDE SEQUENCE [LARGE SCALE GENOMIC DNA]</scope>
</reference>
<evidence type="ECO:0000256" key="1">
    <source>
        <dbReference type="SAM" id="Phobius"/>
    </source>
</evidence>
<dbReference type="Pfam" id="PF24838">
    <property type="entry name" value="8xMP"/>
    <property type="match status" value="1"/>
</dbReference>
<feature type="transmembrane region" description="Helical" evidence="1">
    <location>
        <begin position="67"/>
        <end position="84"/>
    </location>
</feature>
<proteinExistence type="predicted"/>
<keyword evidence="1" id="KW-0472">Membrane</keyword>
<dbReference type="Proteomes" id="UP000184600">
    <property type="component" value="Unassembled WGS sequence"/>
</dbReference>